<accession>A0A3M8DR85</accession>
<dbReference type="NCBIfam" id="TIGR01777">
    <property type="entry name" value="yfcH"/>
    <property type="match status" value="1"/>
</dbReference>
<dbReference type="InterPro" id="IPR036291">
    <property type="entry name" value="NAD(P)-bd_dom_sf"/>
</dbReference>
<dbReference type="PANTHER" id="PTHR11092">
    <property type="entry name" value="SUGAR NUCLEOTIDE EPIMERASE RELATED"/>
    <property type="match status" value="1"/>
</dbReference>
<dbReference type="InterPro" id="IPR010099">
    <property type="entry name" value="SDR39U1"/>
</dbReference>
<dbReference type="OrthoDB" id="9801773at2"/>
<reference evidence="4 5" key="1">
    <citation type="submission" date="2018-10" db="EMBL/GenBank/DDBJ databases">
        <title>Phylogenomics of Brevibacillus.</title>
        <authorList>
            <person name="Dunlap C."/>
        </authorList>
    </citation>
    <scope>NUCLEOTIDE SEQUENCE [LARGE SCALE GENOMIC DNA]</scope>
    <source>
        <strain evidence="4 5">JCM 15716</strain>
    </source>
</reference>
<dbReference type="SUPFAM" id="SSF51735">
    <property type="entry name" value="NAD(P)-binding Rossmann-fold domains"/>
    <property type="match status" value="1"/>
</dbReference>
<dbReference type="InterPro" id="IPR001509">
    <property type="entry name" value="Epimerase_deHydtase"/>
</dbReference>
<sequence length="300" mass="32653">MDVLIFGGSGFVGQHLARTLQDCGHAVYIASRHDRPVAAGTVRPYQIDRLPALLDSLGDDYAIVNLAGESINSGRWSPARKERILTSRLHLTQAIVQAISQTNKKPSVLINASAVGYYGYSETTVFTENFPPGKGFLADVTNQWENAVLPAEESTRVVRLRLGVVLGQNGGALGRMVLPYRLFIGGKVGTGKQWLSWIHVEDVARLIHFSMQTPAISGPVNATAPKPVTMNQFGRSVAGVLKRPHWLPVPAFALELLLGEMAEIILQGQHAVPQAALEHQFTFRYADLDTALQNLLGTGR</sequence>
<dbReference type="Gene3D" id="3.40.50.720">
    <property type="entry name" value="NAD(P)-binding Rossmann-like Domain"/>
    <property type="match status" value="1"/>
</dbReference>
<feature type="domain" description="DUF1731" evidence="3">
    <location>
        <begin position="249"/>
        <end position="295"/>
    </location>
</feature>
<gene>
    <name evidence="4" type="ORF">EDM56_09190</name>
</gene>
<dbReference type="Pfam" id="PF08338">
    <property type="entry name" value="DUF1731"/>
    <property type="match status" value="1"/>
</dbReference>
<evidence type="ECO:0000313" key="4">
    <source>
        <dbReference type="EMBL" id="RNB90656.1"/>
    </source>
</evidence>
<name>A0A3M8DR85_9BACL</name>
<dbReference type="Pfam" id="PF01370">
    <property type="entry name" value="Epimerase"/>
    <property type="match status" value="1"/>
</dbReference>
<evidence type="ECO:0000256" key="1">
    <source>
        <dbReference type="ARBA" id="ARBA00009353"/>
    </source>
</evidence>
<keyword evidence="5" id="KW-1185">Reference proteome</keyword>
<dbReference type="EMBL" id="RHHQ01000007">
    <property type="protein sequence ID" value="RNB90656.1"/>
    <property type="molecule type" value="Genomic_DNA"/>
</dbReference>
<dbReference type="CDD" id="cd05242">
    <property type="entry name" value="SDR_a8"/>
    <property type="match status" value="1"/>
</dbReference>
<dbReference type="PANTHER" id="PTHR11092:SF0">
    <property type="entry name" value="EPIMERASE FAMILY PROTEIN SDR39U1"/>
    <property type="match status" value="1"/>
</dbReference>
<dbReference type="Proteomes" id="UP000271031">
    <property type="component" value="Unassembled WGS sequence"/>
</dbReference>
<protein>
    <submittedName>
        <fullName evidence="4">TIGR01777 family protein</fullName>
    </submittedName>
</protein>
<evidence type="ECO:0000313" key="5">
    <source>
        <dbReference type="Proteomes" id="UP000271031"/>
    </source>
</evidence>
<proteinExistence type="inferred from homology"/>
<dbReference type="RefSeq" id="WP_122917583.1">
    <property type="nucleotide sequence ID" value="NZ_RHHQ01000007.1"/>
</dbReference>
<dbReference type="InterPro" id="IPR013549">
    <property type="entry name" value="DUF1731"/>
</dbReference>
<comment type="caution">
    <text evidence="4">The sequence shown here is derived from an EMBL/GenBank/DDBJ whole genome shotgun (WGS) entry which is preliminary data.</text>
</comment>
<evidence type="ECO:0000259" key="2">
    <source>
        <dbReference type="Pfam" id="PF01370"/>
    </source>
</evidence>
<organism evidence="4 5">
    <name type="scientific">Brevibacillus fluminis</name>
    <dbReference type="NCBI Taxonomy" id="511487"/>
    <lineage>
        <taxon>Bacteria</taxon>
        <taxon>Bacillati</taxon>
        <taxon>Bacillota</taxon>
        <taxon>Bacilli</taxon>
        <taxon>Bacillales</taxon>
        <taxon>Paenibacillaceae</taxon>
        <taxon>Brevibacillus</taxon>
    </lineage>
</organism>
<feature type="domain" description="NAD-dependent epimerase/dehydratase" evidence="2">
    <location>
        <begin position="3"/>
        <end position="215"/>
    </location>
</feature>
<dbReference type="AlphaFoldDB" id="A0A3M8DR85"/>
<comment type="similarity">
    <text evidence="1">Belongs to the NAD(P)-dependent epimerase/dehydratase family. SDR39U1 subfamily.</text>
</comment>
<evidence type="ECO:0000259" key="3">
    <source>
        <dbReference type="Pfam" id="PF08338"/>
    </source>
</evidence>